<keyword evidence="1" id="KW-0175">Coiled coil</keyword>
<reference evidence="4 5" key="1">
    <citation type="submission" date="2018-06" db="EMBL/GenBank/DDBJ databases">
        <title>Genomic Encyclopedia of Type Strains, Phase IV (KMG-IV): sequencing the most valuable type-strain genomes for metagenomic binning, comparative biology and taxonomic classification.</title>
        <authorList>
            <person name="Goeker M."/>
        </authorList>
    </citation>
    <scope>NUCLEOTIDE SEQUENCE [LARGE SCALE GENOMIC DNA]</scope>
    <source>
        <strain evidence="4 5">DSM 24875</strain>
    </source>
</reference>
<protein>
    <recommendedName>
        <fullName evidence="3">Crescentin coiled-coil domain-containing protein</fullName>
    </recommendedName>
</protein>
<keyword evidence="5" id="KW-1185">Reference proteome</keyword>
<evidence type="ECO:0000313" key="5">
    <source>
        <dbReference type="Proteomes" id="UP000253529"/>
    </source>
</evidence>
<dbReference type="OrthoDB" id="7908313at2"/>
<evidence type="ECO:0000256" key="2">
    <source>
        <dbReference type="SAM" id="MobiDB-lite"/>
    </source>
</evidence>
<dbReference type="InterPro" id="IPR043652">
    <property type="entry name" value="CreS_CC"/>
</dbReference>
<feature type="compositionally biased region" description="Low complexity" evidence="2">
    <location>
        <begin position="34"/>
        <end position="48"/>
    </location>
</feature>
<feature type="compositionally biased region" description="Basic and acidic residues" evidence="2">
    <location>
        <begin position="455"/>
        <end position="465"/>
    </location>
</feature>
<feature type="coiled-coil region" evidence="1">
    <location>
        <begin position="167"/>
        <end position="281"/>
    </location>
</feature>
<dbReference type="Gene3D" id="1.10.287.1490">
    <property type="match status" value="1"/>
</dbReference>
<feature type="region of interest" description="Disordered" evidence="2">
    <location>
        <begin position="444"/>
        <end position="490"/>
    </location>
</feature>
<dbReference type="RefSeq" id="WP_113890872.1">
    <property type="nucleotide sequence ID" value="NZ_QNRK01000022.1"/>
</dbReference>
<organism evidence="4 5">
    <name type="scientific">Roseiarcus fermentans</name>
    <dbReference type="NCBI Taxonomy" id="1473586"/>
    <lineage>
        <taxon>Bacteria</taxon>
        <taxon>Pseudomonadati</taxon>
        <taxon>Pseudomonadota</taxon>
        <taxon>Alphaproteobacteria</taxon>
        <taxon>Hyphomicrobiales</taxon>
        <taxon>Roseiarcaceae</taxon>
        <taxon>Roseiarcus</taxon>
    </lineage>
</organism>
<feature type="coiled-coil region" evidence="1">
    <location>
        <begin position="93"/>
        <end position="127"/>
    </location>
</feature>
<evidence type="ECO:0000256" key="1">
    <source>
        <dbReference type="SAM" id="Coils"/>
    </source>
</evidence>
<dbReference type="SUPFAM" id="SSF57997">
    <property type="entry name" value="Tropomyosin"/>
    <property type="match status" value="1"/>
</dbReference>
<dbReference type="AlphaFoldDB" id="A0A366F3N5"/>
<comment type="caution">
    <text evidence="4">The sequence shown here is derived from an EMBL/GenBank/DDBJ whole genome shotgun (WGS) entry which is preliminary data.</text>
</comment>
<evidence type="ECO:0000313" key="4">
    <source>
        <dbReference type="EMBL" id="RBP09262.1"/>
    </source>
</evidence>
<feature type="domain" description="Crescentin coiled-coil" evidence="3">
    <location>
        <begin position="100"/>
        <end position="458"/>
    </location>
</feature>
<dbReference type="Proteomes" id="UP000253529">
    <property type="component" value="Unassembled WGS sequence"/>
</dbReference>
<accession>A0A366F3N5</accession>
<feature type="coiled-coil region" evidence="1">
    <location>
        <begin position="391"/>
        <end position="443"/>
    </location>
</feature>
<evidence type="ECO:0000259" key="3">
    <source>
        <dbReference type="Pfam" id="PF19220"/>
    </source>
</evidence>
<feature type="region of interest" description="Disordered" evidence="2">
    <location>
        <begin position="1"/>
        <end position="49"/>
    </location>
</feature>
<proteinExistence type="predicted"/>
<gene>
    <name evidence="4" type="ORF">DFR50_12299</name>
</gene>
<dbReference type="EMBL" id="QNRK01000022">
    <property type="protein sequence ID" value="RBP09262.1"/>
    <property type="molecule type" value="Genomic_DNA"/>
</dbReference>
<name>A0A366F3N5_9HYPH</name>
<sequence length="490" mass="54202">MSAVWDKLFGNFQPPANDALDESGDDQGVGAQGPSAASAPAPDSAPKSQTVARTFDSIGRRNEALRAHLFAVEASFRDIEAIRAQFHESLIPIDQTLSEIERTKVAHVEAERKFETLTAAHDKLKNSHAGLTLERNAMLAKQDELSGRLADLERGISSAEAASSEARAALADRSAKLERVERELEDNRRRLQTVTEQLPALRTEFAAKEKKLQEVEQHRASLHDQTDLLTQENRALKARIEEFVANVSKLGRKLSELESRRDDLSRRVDELETALAHETAAHAKSKSAQLDAAEAQRLAQTSLREELSALHARHEAAEKLLSEARTTLRDREASIRNFEQRALEHSLATKSKDATLADLDKDLAALRVAHAEVDTARITATERSSALAKALEDREIALQRAEQRIEVLEARVAEQNRIMLVEREAFEQRAAKLKDQLEAESASRAFAEGALQSARQDRGGRRPEADPPAAEANVVKPDAPAQERVARFRG</sequence>
<dbReference type="Pfam" id="PF19220">
    <property type="entry name" value="Rod_CreS"/>
    <property type="match status" value="1"/>
</dbReference>